<accession>A0A9P7JSY6</accession>
<dbReference type="GeneID" id="64690969"/>
<feature type="signal peptide" evidence="1">
    <location>
        <begin position="1"/>
        <end position="26"/>
    </location>
</feature>
<evidence type="ECO:0000256" key="1">
    <source>
        <dbReference type="SAM" id="SignalP"/>
    </source>
</evidence>
<feature type="chain" id="PRO_5040368098" description="Secreted protein" evidence="1">
    <location>
        <begin position="27"/>
        <end position="75"/>
    </location>
</feature>
<proteinExistence type="predicted"/>
<reference evidence="2" key="1">
    <citation type="journal article" date="2020" name="New Phytol.">
        <title>Comparative genomics reveals dynamic genome evolution in host specialist ectomycorrhizal fungi.</title>
        <authorList>
            <person name="Lofgren L.A."/>
            <person name="Nguyen N.H."/>
            <person name="Vilgalys R."/>
            <person name="Ruytinx J."/>
            <person name="Liao H.L."/>
            <person name="Branco S."/>
            <person name="Kuo A."/>
            <person name="LaButti K."/>
            <person name="Lipzen A."/>
            <person name="Andreopoulos W."/>
            <person name="Pangilinan J."/>
            <person name="Riley R."/>
            <person name="Hundley H."/>
            <person name="Na H."/>
            <person name="Barry K."/>
            <person name="Grigoriev I.V."/>
            <person name="Stajich J.E."/>
            <person name="Kennedy P.G."/>
        </authorList>
    </citation>
    <scope>NUCLEOTIDE SEQUENCE</scope>
    <source>
        <strain evidence="2">FC423</strain>
    </source>
</reference>
<dbReference type="Proteomes" id="UP000823399">
    <property type="component" value="Unassembled WGS sequence"/>
</dbReference>
<keyword evidence="3" id="KW-1185">Reference proteome</keyword>
<evidence type="ECO:0000313" key="3">
    <source>
        <dbReference type="Proteomes" id="UP000823399"/>
    </source>
</evidence>
<comment type="caution">
    <text evidence="2">The sequence shown here is derived from an EMBL/GenBank/DDBJ whole genome shotgun (WGS) entry which is preliminary data.</text>
</comment>
<dbReference type="OrthoDB" id="10467475at2759"/>
<dbReference type="RefSeq" id="XP_041291597.1">
    <property type="nucleotide sequence ID" value="XM_041428710.1"/>
</dbReference>
<name>A0A9P7JSY6_9AGAM</name>
<sequence>MKQVQRVIAFLLVLYKLPSKLQLAVASILDFRNEYCNRRCLLQIEERRITAEPNSMRKCTSRVEYGMVEVSQGMK</sequence>
<dbReference type="AlphaFoldDB" id="A0A9P7JSY6"/>
<evidence type="ECO:0008006" key="4">
    <source>
        <dbReference type="Google" id="ProtNLM"/>
    </source>
</evidence>
<protein>
    <recommendedName>
        <fullName evidence="4">Secreted protein</fullName>
    </recommendedName>
</protein>
<keyword evidence="1" id="KW-0732">Signal</keyword>
<organism evidence="2 3">
    <name type="scientific">Suillus discolor</name>
    <dbReference type="NCBI Taxonomy" id="1912936"/>
    <lineage>
        <taxon>Eukaryota</taxon>
        <taxon>Fungi</taxon>
        <taxon>Dikarya</taxon>
        <taxon>Basidiomycota</taxon>
        <taxon>Agaricomycotina</taxon>
        <taxon>Agaricomycetes</taxon>
        <taxon>Agaricomycetidae</taxon>
        <taxon>Boletales</taxon>
        <taxon>Suillineae</taxon>
        <taxon>Suillaceae</taxon>
        <taxon>Suillus</taxon>
    </lineage>
</organism>
<gene>
    <name evidence="2" type="ORF">F5147DRAFT_227396</name>
</gene>
<evidence type="ECO:0000313" key="2">
    <source>
        <dbReference type="EMBL" id="KAG2106559.1"/>
    </source>
</evidence>
<dbReference type="EMBL" id="JABBWM010000035">
    <property type="protein sequence ID" value="KAG2106559.1"/>
    <property type="molecule type" value="Genomic_DNA"/>
</dbReference>